<keyword evidence="1" id="KW-1133">Transmembrane helix</keyword>
<dbReference type="EMBL" id="JBDXSU010000003">
    <property type="protein sequence ID" value="MFB5189560.1"/>
    <property type="molecule type" value="Genomic_DNA"/>
</dbReference>
<keyword evidence="3" id="KW-1185">Reference proteome</keyword>
<name>A0ABV5ABC7_9BACL</name>
<dbReference type="RefSeq" id="WP_275475383.1">
    <property type="nucleotide sequence ID" value="NZ_CP162940.1"/>
</dbReference>
<sequence>MKHTALFVHLLGFSVWVGSFIAMIICLIYIRKSDAKIELIQMLNRLQTKLTIIGNAGAVIMLISGLILYSMTKTYTPAIYLTAAIGGGTCVFSVWAITFQSNRLSERIKSNSNKSLTRSITLMIVSSWIVLIGIATVVGIATS</sequence>
<evidence type="ECO:0000313" key="3">
    <source>
        <dbReference type="Proteomes" id="UP001579974"/>
    </source>
</evidence>
<keyword evidence="1" id="KW-0812">Transmembrane</keyword>
<feature type="transmembrane region" description="Helical" evidence="1">
    <location>
        <begin position="6"/>
        <end position="30"/>
    </location>
</feature>
<evidence type="ECO:0000256" key="1">
    <source>
        <dbReference type="SAM" id="Phobius"/>
    </source>
</evidence>
<feature type="transmembrane region" description="Helical" evidence="1">
    <location>
        <begin position="78"/>
        <end position="99"/>
    </location>
</feature>
<feature type="transmembrane region" description="Helical" evidence="1">
    <location>
        <begin position="50"/>
        <end position="72"/>
    </location>
</feature>
<dbReference type="Proteomes" id="UP001579974">
    <property type="component" value="Unassembled WGS sequence"/>
</dbReference>
<reference evidence="2 3" key="1">
    <citation type="journal article" date="2024" name="Int. J. Mol. Sci.">
        <title>Exploration of Alicyclobacillus spp. Genome in Search of Antibiotic Resistance.</title>
        <authorList>
            <person name="Bucka-Kolendo J."/>
            <person name="Kiousi D.E."/>
            <person name="Dekowska A."/>
            <person name="Mikolajczuk-Szczyrba A."/>
            <person name="Karadedos D.M."/>
            <person name="Michael P."/>
            <person name="Galanis A."/>
            <person name="Sokolowska B."/>
        </authorList>
    </citation>
    <scope>NUCLEOTIDE SEQUENCE [LARGE SCALE GENOMIC DNA]</scope>
    <source>
        <strain evidence="2 3">KKP 3000</strain>
    </source>
</reference>
<keyword evidence="1" id="KW-0472">Membrane</keyword>
<accession>A0ABV5ABC7</accession>
<evidence type="ECO:0008006" key="4">
    <source>
        <dbReference type="Google" id="ProtNLM"/>
    </source>
</evidence>
<gene>
    <name evidence="2" type="ORF">KKP3000_002832</name>
</gene>
<organism evidence="2 3">
    <name type="scientific">Alicyclobacillus fastidiosus</name>
    <dbReference type="NCBI Taxonomy" id="392011"/>
    <lineage>
        <taxon>Bacteria</taxon>
        <taxon>Bacillati</taxon>
        <taxon>Bacillota</taxon>
        <taxon>Bacilli</taxon>
        <taxon>Bacillales</taxon>
        <taxon>Alicyclobacillaceae</taxon>
        <taxon>Alicyclobacillus</taxon>
    </lineage>
</organism>
<feature type="transmembrane region" description="Helical" evidence="1">
    <location>
        <begin position="120"/>
        <end position="141"/>
    </location>
</feature>
<comment type="caution">
    <text evidence="2">The sequence shown here is derived from an EMBL/GenBank/DDBJ whole genome shotgun (WGS) entry which is preliminary data.</text>
</comment>
<protein>
    <recommendedName>
        <fullName evidence="4">DUF2269 family protein</fullName>
    </recommendedName>
</protein>
<proteinExistence type="predicted"/>
<evidence type="ECO:0000313" key="2">
    <source>
        <dbReference type="EMBL" id="MFB5189560.1"/>
    </source>
</evidence>